<dbReference type="Pfam" id="PF00392">
    <property type="entry name" value="GntR"/>
    <property type="match status" value="1"/>
</dbReference>
<dbReference type="SUPFAM" id="SSF64288">
    <property type="entry name" value="Chorismate lyase-like"/>
    <property type="match status" value="1"/>
</dbReference>
<dbReference type="InterPro" id="IPR036390">
    <property type="entry name" value="WH_DNA-bd_sf"/>
</dbReference>
<evidence type="ECO:0000259" key="4">
    <source>
        <dbReference type="PROSITE" id="PS50949"/>
    </source>
</evidence>
<evidence type="ECO:0000256" key="3">
    <source>
        <dbReference type="ARBA" id="ARBA00023163"/>
    </source>
</evidence>
<dbReference type="Pfam" id="PF07702">
    <property type="entry name" value="UTRA"/>
    <property type="match status" value="1"/>
</dbReference>
<dbReference type="InterPro" id="IPR011663">
    <property type="entry name" value="UTRA"/>
</dbReference>
<dbReference type="PANTHER" id="PTHR44846">
    <property type="entry name" value="MANNOSYL-D-GLYCERATE TRANSPORT/METABOLISM SYSTEM REPRESSOR MNGR-RELATED"/>
    <property type="match status" value="1"/>
</dbReference>
<evidence type="ECO:0000256" key="1">
    <source>
        <dbReference type="ARBA" id="ARBA00023015"/>
    </source>
</evidence>
<gene>
    <name evidence="5" type="ORF">WIS52_25295</name>
</gene>
<dbReference type="InterPro" id="IPR000524">
    <property type="entry name" value="Tscrpt_reg_HTH_GntR"/>
</dbReference>
<dbReference type="InterPro" id="IPR028978">
    <property type="entry name" value="Chorismate_lyase_/UTRA_dom_sf"/>
</dbReference>
<dbReference type="Gene3D" id="1.10.10.10">
    <property type="entry name" value="Winged helix-like DNA-binding domain superfamily/Winged helix DNA-binding domain"/>
    <property type="match status" value="1"/>
</dbReference>
<organism evidence="5 6">
    <name type="scientific">Pseudonocardia nematodicida</name>
    <dbReference type="NCBI Taxonomy" id="1206997"/>
    <lineage>
        <taxon>Bacteria</taxon>
        <taxon>Bacillati</taxon>
        <taxon>Actinomycetota</taxon>
        <taxon>Actinomycetes</taxon>
        <taxon>Pseudonocardiales</taxon>
        <taxon>Pseudonocardiaceae</taxon>
        <taxon>Pseudonocardia</taxon>
    </lineage>
</organism>
<dbReference type="CDD" id="cd07377">
    <property type="entry name" value="WHTH_GntR"/>
    <property type="match status" value="1"/>
</dbReference>
<dbReference type="EMBL" id="JBEDNQ010000012">
    <property type="protein sequence ID" value="MEQ3553804.1"/>
    <property type="molecule type" value="Genomic_DNA"/>
</dbReference>
<evidence type="ECO:0000313" key="6">
    <source>
        <dbReference type="Proteomes" id="UP001494902"/>
    </source>
</evidence>
<dbReference type="RefSeq" id="WP_349300879.1">
    <property type="nucleotide sequence ID" value="NZ_JBEDNQ010000012.1"/>
</dbReference>
<protein>
    <submittedName>
        <fullName evidence="5">GntR family transcriptional regulator</fullName>
    </submittedName>
</protein>
<keyword evidence="2" id="KW-0238">DNA-binding</keyword>
<dbReference type="SMART" id="SM00866">
    <property type="entry name" value="UTRA"/>
    <property type="match status" value="1"/>
</dbReference>
<keyword evidence="6" id="KW-1185">Reference proteome</keyword>
<dbReference type="Gene3D" id="3.40.1410.10">
    <property type="entry name" value="Chorismate lyase-like"/>
    <property type="match status" value="1"/>
</dbReference>
<proteinExistence type="predicted"/>
<dbReference type="InterPro" id="IPR050679">
    <property type="entry name" value="Bact_HTH_transcr_reg"/>
</dbReference>
<name>A0ABV1KIQ8_9PSEU</name>
<keyword evidence="1" id="KW-0805">Transcription regulation</keyword>
<evidence type="ECO:0000256" key="2">
    <source>
        <dbReference type="ARBA" id="ARBA00023125"/>
    </source>
</evidence>
<dbReference type="InterPro" id="IPR036388">
    <property type="entry name" value="WH-like_DNA-bd_sf"/>
</dbReference>
<dbReference type="PRINTS" id="PR00035">
    <property type="entry name" value="HTHGNTR"/>
</dbReference>
<dbReference type="SMART" id="SM00345">
    <property type="entry name" value="HTH_GNTR"/>
    <property type="match status" value="1"/>
</dbReference>
<feature type="domain" description="HTH gntR-type" evidence="4">
    <location>
        <begin position="4"/>
        <end position="72"/>
    </location>
</feature>
<sequence length="237" mass="26773">MSRIPRYQVIYEDLSSQISSGALAPDVQLPSEADLAQRYGVSRMTVRQAVRQLQDEHLLIRRRGAGTFVTRPNAQRRRLNRLGSFAQEMGADESQVRTELRARETTVAPEEVREHLGLPTGRETIRIERLRLIDDRPAALQVSWLPYALVPLLARVELTGGSLYRTIREHYGLRLSWADMEVSAAAATTEQAKVLDVRRGAPLIASVRTTHDQSSTAVEYARSWTRPEFPLSMRLEG</sequence>
<accession>A0ABV1KIQ8</accession>
<reference evidence="5 6" key="1">
    <citation type="submission" date="2024-03" db="EMBL/GenBank/DDBJ databases">
        <title>Draft genome sequence of Pseudonocardia nematodicida JCM 31783.</title>
        <authorList>
            <person name="Butdee W."/>
            <person name="Duangmal K."/>
        </authorList>
    </citation>
    <scope>NUCLEOTIDE SEQUENCE [LARGE SCALE GENOMIC DNA]</scope>
    <source>
        <strain evidence="5 6">JCM 31783</strain>
    </source>
</reference>
<comment type="caution">
    <text evidence="5">The sequence shown here is derived from an EMBL/GenBank/DDBJ whole genome shotgun (WGS) entry which is preliminary data.</text>
</comment>
<keyword evidence="3" id="KW-0804">Transcription</keyword>
<dbReference type="Proteomes" id="UP001494902">
    <property type="component" value="Unassembled WGS sequence"/>
</dbReference>
<evidence type="ECO:0000313" key="5">
    <source>
        <dbReference type="EMBL" id="MEQ3553804.1"/>
    </source>
</evidence>
<dbReference type="PANTHER" id="PTHR44846:SF1">
    <property type="entry name" value="MANNOSYL-D-GLYCERATE TRANSPORT_METABOLISM SYSTEM REPRESSOR MNGR-RELATED"/>
    <property type="match status" value="1"/>
</dbReference>
<dbReference type="PROSITE" id="PS50949">
    <property type="entry name" value="HTH_GNTR"/>
    <property type="match status" value="1"/>
</dbReference>
<dbReference type="SUPFAM" id="SSF46785">
    <property type="entry name" value="Winged helix' DNA-binding domain"/>
    <property type="match status" value="1"/>
</dbReference>